<dbReference type="CDD" id="cd11058">
    <property type="entry name" value="CYP60B-like"/>
    <property type="match status" value="1"/>
</dbReference>
<name>A0AAD4CKG9_ASPNN</name>
<reference evidence="10" key="2">
    <citation type="submission" date="2020-02" db="EMBL/GenBank/DDBJ databases">
        <authorList>
            <person name="Gilchrist C.L.M."/>
            <person name="Chooi Y.-H."/>
        </authorList>
    </citation>
    <scope>NUCLEOTIDE SEQUENCE</scope>
    <source>
        <strain evidence="10">MST-FP2251</strain>
    </source>
</reference>
<dbReference type="GO" id="GO:0020037">
    <property type="term" value="F:heme binding"/>
    <property type="evidence" value="ECO:0007669"/>
    <property type="project" value="InterPro"/>
</dbReference>
<evidence type="ECO:0000256" key="4">
    <source>
        <dbReference type="ARBA" id="ARBA00022723"/>
    </source>
</evidence>
<evidence type="ECO:0000256" key="9">
    <source>
        <dbReference type="SAM" id="SignalP"/>
    </source>
</evidence>
<keyword evidence="6 8" id="KW-0408">Iron</keyword>
<dbReference type="GO" id="GO:0016705">
    <property type="term" value="F:oxidoreductase activity, acting on paired donors, with incorporation or reduction of molecular oxygen"/>
    <property type="evidence" value="ECO:0007669"/>
    <property type="project" value="InterPro"/>
</dbReference>
<proteinExistence type="inferred from homology"/>
<dbReference type="InterPro" id="IPR001128">
    <property type="entry name" value="Cyt_P450"/>
</dbReference>
<sequence>MWAITLLATILALGLGSVVHALYIHPLSKIPGPRLYAISRIPWIRDWLSGTLHVSVQGMHERYGPIVRVAPDEVSFITSSAWNDVYGQKVAKSLTRDRKWYANLTEGQDDIIVAQEADHVRFRKIFGSSFSDKALHESEDVIIRNIDLFITQLKRFGKENGGIADMVKWYNWMTFDIIGSLVYGESFGCLEGAEYHPWLKVVLQNIRLSSYGALMERYSIFKRLVMALLPRNLLEMRNFHLGVIREKISRHSQRTNGTPDVISRASESDLPLTQGEMEANLGLLTMAGSETSATALTAATFYLCHNKAAAQKLREEITTTFRSDDEIVYDTVKHLPYLTAVIREALRLYPPTPVGLPRRVVSKGIFVEELFIPNNMVVYITQYSAYRSSLNFREPNAFRPERWLGDPSYASDNLSVVQPFITGPYSCIGKALAYMEIGLVLAKMVWHFDWELASSTCSFEQEKVYALWQKSSMEIKLRDRASVSS</sequence>
<evidence type="ECO:0000256" key="5">
    <source>
        <dbReference type="ARBA" id="ARBA00023002"/>
    </source>
</evidence>
<organism evidence="10 11">
    <name type="scientific">Aspergillus nanangensis</name>
    <dbReference type="NCBI Taxonomy" id="2582783"/>
    <lineage>
        <taxon>Eukaryota</taxon>
        <taxon>Fungi</taxon>
        <taxon>Dikarya</taxon>
        <taxon>Ascomycota</taxon>
        <taxon>Pezizomycotina</taxon>
        <taxon>Eurotiomycetes</taxon>
        <taxon>Eurotiomycetidae</taxon>
        <taxon>Eurotiales</taxon>
        <taxon>Aspergillaceae</taxon>
        <taxon>Aspergillus</taxon>
        <taxon>Aspergillus subgen. Circumdati</taxon>
    </lineage>
</organism>
<evidence type="ECO:0000313" key="11">
    <source>
        <dbReference type="Proteomes" id="UP001194746"/>
    </source>
</evidence>
<dbReference type="InterPro" id="IPR050121">
    <property type="entry name" value="Cytochrome_P450_monoxygenase"/>
</dbReference>
<dbReference type="Pfam" id="PF00067">
    <property type="entry name" value="p450"/>
    <property type="match status" value="1"/>
</dbReference>
<keyword evidence="3 8" id="KW-0349">Heme</keyword>
<dbReference type="GO" id="GO:0005506">
    <property type="term" value="F:iron ion binding"/>
    <property type="evidence" value="ECO:0007669"/>
    <property type="project" value="InterPro"/>
</dbReference>
<dbReference type="InterPro" id="IPR002401">
    <property type="entry name" value="Cyt_P450_E_grp-I"/>
</dbReference>
<evidence type="ECO:0000256" key="1">
    <source>
        <dbReference type="ARBA" id="ARBA00001971"/>
    </source>
</evidence>
<evidence type="ECO:0000256" key="2">
    <source>
        <dbReference type="ARBA" id="ARBA00010617"/>
    </source>
</evidence>
<dbReference type="GO" id="GO:0004497">
    <property type="term" value="F:monooxygenase activity"/>
    <property type="evidence" value="ECO:0007669"/>
    <property type="project" value="UniProtKB-KW"/>
</dbReference>
<dbReference type="InterPro" id="IPR036396">
    <property type="entry name" value="Cyt_P450_sf"/>
</dbReference>
<comment type="cofactor">
    <cofactor evidence="1 8">
        <name>heme</name>
        <dbReference type="ChEBI" id="CHEBI:30413"/>
    </cofactor>
</comment>
<dbReference type="EMBL" id="VCAU01000050">
    <property type="protein sequence ID" value="KAF9888184.1"/>
    <property type="molecule type" value="Genomic_DNA"/>
</dbReference>
<evidence type="ECO:0000256" key="7">
    <source>
        <dbReference type="ARBA" id="ARBA00023033"/>
    </source>
</evidence>
<keyword evidence="4 8" id="KW-0479">Metal-binding</keyword>
<feature type="signal peptide" evidence="9">
    <location>
        <begin position="1"/>
        <end position="21"/>
    </location>
</feature>
<evidence type="ECO:0000313" key="10">
    <source>
        <dbReference type="EMBL" id="KAF9888184.1"/>
    </source>
</evidence>
<comment type="similarity">
    <text evidence="2">Belongs to the cytochrome P450 family.</text>
</comment>
<dbReference type="SUPFAM" id="SSF48264">
    <property type="entry name" value="Cytochrome P450"/>
    <property type="match status" value="1"/>
</dbReference>
<protein>
    <recommendedName>
        <fullName evidence="12">Cytochrome P450</fullName>
    </recommendedName>
</protein>
<keyword evidence="5" id="KW-0560">Oxidoreductase</keyword>
<feature type="binding site" description="axial binding residue" evidence="8">
    <location>
        <position position="427"/>
    </location>
    <ligand>
        <name>heme</name>
        <dbReference type="ChEBI" id="CHEBI:30413"/>
    </ligand>
    <ligandPart>
        <name>Fe</name>
        <dbReference type="ChEBI" id="CHEBI:18248"/>
    </ligandPart>
</feature>
<evidence type="ECO:0000256" key="8">
    <source>
        <dbReference type="PIRSR" id="PIRSR602401-1"/>
    </source>
</evidence>
<accession>A0AAD4CKG9</accession>
<keyword evidence="7" id="KW-0503">Monooxygenase</keyword>
<dbReference type="PANTHER" id="PTHR24305:SF210">
    <property type="entry name" value="CYTOCHROME P450 MONOOXYGENASE ASQL-RELATED"/>
    <property type="match status" value="1"/>
</dbReference>
<feature type="chain" id="PRO_5041936154" description="Cytochrome P450" evidence="9">
    <location>
        <begin position="22"/>
        <end position="485"/>
    </location>
</feature>
<reference evidence="10" key="1">
    <citation type="journal article" date="2019" name="Beilstein J. Org. Chem.">
        <title>Nanangenines: drimane sesquiterpenoids as the dominant metabolite cohort of a novel Australian fungus, Aspergillus nanangensis.</title>
        <authorList>
            <person name="Lacey H.J."/>
            <person name="Gilchrist C.L.M."/>
            <person name="Crombie A."/>
            <person name="Kalaitzis J.A."/>
            <person name="Vuong D."/>
            <person name="Rutledge P.J."/>
            <person name="Turner P."/>
            <person name="Pitt J.I."/>
            <person name="Lacey E."/>
            <person name="Chooi Y.H."/>
            <person name="Piggott A.M."/>
        </authorList>
    </citation>
    <scope>NUCLEOTIDE SEQUENCE</scope>
    <source>
        <strain evidence="10">MST-FP2251</strain>
    </source>
</reference>
<dbReference type="AlphaFoldDB" id="A0AAD4CKG9"/>
<comment type="caution">
    <text evidence="10">The sequence shown here is derived from an EMBL/GenBank/DDBJ whole genome shotgun (WGS) entry which is preliminary data.</text>
</comment>
<keyword evidence="11" id="KW-1185">Reference proteome</keyword>
<evidence type="ECO:0000256" key="3">
    <source>
        <dbReference type="ARBA" id="ARBA00022617"/>
    </source>
</evidence>
<keyword evidence="9" id="KW-0732">Signal</keyword>
<evidence type="ECO:0000256" key="6">
    <source>
        <dbReference type="ARBA" id="ARBA00023004"/>
    </source>
</evidence>
<dbReference type="PRINTS" id="PR00385">
    <property type="entry name" value="P450"/>
</dbReference>
<dbReference type="PANTHER" id="PTHR24305">
    <property type="entry name" value="CYTOCHROME P450"/>
    <property type="match status" value="1"/>
</dbReference>
<dbReference type="Gene3D" id="1.10.630.10">
    <property type="entry name" value="Cytochrome P450"/>
    <property type="match status" value="1"/>
</dbReference>
<dbReference type="Proteomes" id="UP001194746">
    <property type="component" value="Unassembled WGS sequence"/>
</dbReference>
<gene>
    <name evidence="10" type="ORF">FE257_009179</name>
</gene>
<dbReference type="PRINTS" id="PR00463">
    <property type="entry name" value="EP450I"/>
</dbReference>
<evidence type="ECO:0008006" key="12">
    <source>
        <dbReference type="Google" id="ProtNLM"/>
    </source>
</evidence>